<keyword evidence="2" id="KW-1185">Reference proteome</keyword>
<organism evidence="1 2">
    <name type="scientific">Thermoactinomyces daqus</name>
    <dbReference type="NCBI Taxonomy" id="1329516"/>
    <lineage>
        <taxon>Bacteria</taxon>
        <taxon>Bacillati</taxon>
        <taxon>Bacillota</taxon>
        <taxon>Bacilli</taxon>
        <taxon>Bacillales</taxon>
        <taxon>Thermoactinomycetaceae</taxon>
        <taxon>Thermoactinomyces</taxon>
    </lineage>
</organism>
<evidence type="ECO:0000313" key="2">
    <source>
        <dbReference type="Proteomes" id="UP000530514"/>
    </source>
</evidence>
<dbReference type="Proteomes" id="UP000530514">
    <property type="component" value="Unassembled WGS sequence"/>
</dbReference>
<dbReference type="RefSeq" id="WP_033101239.1">
    <property type="nucleotide sequence ID" value="NZ_JACEIP010000017.1"/>
</dbReference>
<comment type="caution">
    <text evidence="1">The sequence shown here is derived from an EMBL/GenBank/DDBJ whole genome shotgun (WGS) entry which is preliminary data.</text>
</comment>
<dbReference type="EMBL" id="JACEIP010000017">
    <property type="protein sequence ID" value="MBA4543553.1"/>
    <property type="molecule type" value="Genomic_DNA"/>
</dbReference>
<accession>A0A7W2AJ37</accession>
<name>A0A7W2AJ37_9BACL</name>
<protein>
    <submittedName>
        <fullName evidence="1">Uncharacterized protein</fullName>
    </submittedName>
</protein>
<gene>
    <name evidence="1" type="ORF">H1164_11670</name>
</gene>
<evidence type="ECO:0000313" key="1">
    <source>
        <dbReference type="EMBL" id="MBA4543553.1"/>
    </source>
</evidence>
<dbReference type="AlphaFoldDB" id="A0A7W2AJ37"/>
<sequence>MGYLHLIGRTAAGLTKFSSAYIRCSLGKRTAIKRFEQELIQSGLPLPVVKQLTEEYADMVNLNPIDYAKIWRKQK</sequence>
<proteinExistence type="predicted"/>
<reference evidence="1 2" key="1">
    <citation type="submission" date="2020-07" db="EMBL/GenBank/DDBJ databases">
        <authorList>
            <person name="Feng H."/>
        </authorList>
    </citation>
    <scope>NUCLEOTIDE SEQUENCE [LARGE SCALE GENOMIC DNA]</scope>
    <source>
        <strain evidence="2">s-11</strain>
    </source>
</reference>